<keyword evidence="2" id="KW-0131">Cell cycle</keyword>
<keyword evidence="2" id="KW-0132">Cell division</keyword>
<keyword evidence="1" id="KW-0812">Transmembrane</keyword>
<dbReference type="Pfam" id="PF10805">
    <property type="entry name" value="DUF2730"/>
    <property type="match status" value="1"/>
</dbReference>
<proteinExistence type="predicted"/>
<comment type="caution">
    <text evidence="2">The sequence shown here is derived from an EMBL/GenBank/DDBJ whole genome shotgun (WGS) entry which is preliminary data.</text>
</comment>
<keyword evidence="1" id="KW-1133">Transmembrane helix</keyword>
<name>A0A840RPC2_9BURK</name>
<evidence type="ECO:0000313" key="3">
    <source>
        <dbReference type="Proteomes" id="UP000571084"/>
    </source>
</evidence>
<evidence type="ECO:0000313" key="2">
    <source>
        <dbReference type="EMBL" id="MBB5198481.1"/>
    </source>
</evidence>
<keyword evidence="3" id="KW-1185">Reference proteome</keyword>
<organism evidence="2 3">
    <name type="scientific">Glaciimonas immobilis</name>
    <dbReference type="NCBI Taxonomy" id="728004"/>
    <lineage>
        <taxon>Bacteria</taxon>
        <taxon>Pseudomonadati</taxon>
        <taxon>Pseudomonadota</taxon>
        <taxon>Betaproteobacteria</taxon>
        <taxon>Burkholderiales</taxon>
        <taxon>Oxalobacteraceae</taxon>
        <taxon>Glaciimonas</taxon>
    </lineage>
</organism>
<gene>
    <name evidence="2" type="ORF">HNR39_000291</name>
</gene>
<dbReference type="GO" id="GO:0051301">
    <property type="term" value="P:cell division"/>
    <property type="evidence" value="ECO:0007669"/>
    <property type="project" value="UniProtKB-KW"/>
</dbReference>
<dbReference type="InterPro" id="IPR020269">
    <property type="entry name" value="Phage_Mu_Releasin"/>
</dbReference>
<dbReference type="RefSeq" id="WP_168052491.1">
    <property type="nucleotide sequence ID" value="NZ_JAAOZT010000002.1"/>
</dbReference>
<dbReference type="AlphaFoldDB" id="A0A840RPC2"/>
<accession>A0A840RPC2</accession>
<protein>
    <submittedName>
        <fullName evidence="2">Cell division protein FtsB</fullName>
    </submittedName>
</protein>
<sequence>MSDDFRFYVTLAQWTIMGAVGIYTWYANRQSAAAIDLHSLTARVTTLESEVKHLPDQALVNGLAGDMRAVTAELSALKDSTGSLTRNIELLNGYLLNNKK</sequence>
<feature type="transmembrane region" description="Helical" evidence="1">
    <location>
        <begin position="7"/>
        <end position="26"/>
    </location>
</feature>
<evidence type="ECO:0000256" key="1">
    <source>
        <dbReference type="SAM" id="Phobius"/>
    </source>
</evidence>
<dbReference type="Proteomes" id="UP000571084">
    <property type="component" value="Unassembled WGS sequence"/>
</dbReference>
<keyword evidence="1" id="KW-0472">Membrane</keyword>
<dbReference type="EMBL" id="JACHHQ010000001">
    <property type="protein sequence ID" value="MBB5198481.1"/>
    <property type="molecule type" value="Genomic_DNA"/>
</dbReference>
<reference evidence="2 3" key="1">
    <citation type="submission" date="2020-08" db="EMBL/GenBank/DDBJ databases">
        <title>Genomic Encyclopedia of Type Strains, Phase IV (KMG-IV): sequencing the most valuable type-strain genomes for metagenomic binning, comparative biology and taxonomic classification.</title>
        <authorList>
            <person name="Goeker M."/>
        </authorList>
    </citation>
    <scope>NUCLEOTIDE SEQUENCE [LARGE SCALE GENOMIC DNA]</scope>
    <source>
        <strain evidence="2 3">DSM 23240</strain>
    </source>
</reference>